<dbReference type="InterPro" id="IPR051321">
    <property type="entry name" value="PHA/PHB_synthase"/>
</dbReference>
<proteinExistence type="predicted"/>
<dbReference type="GO" id="GO:0042619">
    <property type="term" value="P:poly-hydroxybutyrate biosynthetic process"/>
    <property type="evidence" value="ECO:0007669"/>
    <property type="project" value="InterPro"/>
</dbReference>
<organism evidence="3">
    <name type="scientific">uncultured Rubrobacteraceae bacterium</name>
    <dbReference type="NCBI Taxonomy" id="349277"/>
    <lineage>
        <taxon>Bacteria</taxon>
        <taxon>Bacillati</taxon>
        <taxon>Actinomycetota</taxon>
        <taxon>Rubrobacteria</taxon>
        <taxon>Rubrobacterales</taxon>
        <taxon>Rubrobacteraceae</taxon>
        <taxon>environmental samples</taxon>
    </lineage>
</organism>
<dbReference type="SUPFAM" id="SSF53474">
    <property type="entry name" value="alpha/beta-Hydrolases"/>
    <property type="match status" value="1"/>
</dbReference>
<dbReference type="InterPro" id="IPR029058">
    <property type="entry name" value="AB_hydrolase_fold"/>
</dbReference>
<dbReference type="InterPro" id="IPR010941">
    <property type="entry name" value="PhaC_N"/>
</dbReference>
<gene>
    <name evidence="3" type="ORF">AVDCRST_MAG25-138</name>
</gene>
<name>A0A6J4QV34_9ACTN</name>
<feature type="compositionally biased region" description="Basic residues" evidence="1">
    <location>
        <begin position="200"/>
        <end position="210"/>
    </location>
</feature>
<dbReference type="AlphaFoldDB" id="A0A6J4QV34"/>
<dbReference type="Pfam" id="PF07167">
    <property type="entry name" value="PhaC_N"/>
    <property type="match status" value="1"/>
</dbReference>
<evidence type="ECO:0000259" key="2">
    <source>
        <dbReference type="Pfam" id="PF07167"/>
    </source>
</evidence>
<feature type="region of interest" description="Disordered" evidence="1">
    <location>
        <begin position="1"/>
        <end position="24"/>
    </location>
</feature>
<protein>
    <submittedName>
        <fullName evidence="3">Polyhydroxyalkanoic acid synthase</fullName>
    </submittedName>
</protein>
<feature type="region of interest" description="Disordered" evidence="1">
    <location>
        <begin position="191"/>
        <end position="210"/>
    </location>
</feature>
<sequence length="210" mass="23006">MIRGRPPSDGAEPSRPESRPDGGWTLGPFGVCNYDGPETIRARKYATGTHVLLQEIGVETGVTPGEVVWSRNKTRLYRYRSPDEGGGVGERRPVPVLLVYGFVLKPYVLDLVPGNSLVEYLVGEGFDVYMLDFGISGVEDAKLSLEDFVLDYMHVAVEKVVETSGSERVSLFGQSQGGGDAVRHVRLVLPGGTPQEPRPARHRPRSCVLR</sequence>
<feature type="domain" description="Poly-beta-hydroxybutyrate polymerase N-terminal" evidence="2">
    <location>
        <begin position="55"/>
        <end position="121"/>
    </location>
</feature>
<dbReference type="PANTHER" id="PTHR36837:SF2">
    <property type="entry name" value="POLY(3-HYDROXYALKANOATE) POLYMERASE SUBUNIT PHAC"/>
    <property type="match status" value="1"/>
</dbReference>
<evidence type="ECO:0000256" key="1">
    <source>
        <dbReference type="SAM" id="MobiDB-lite"/>
    </source>
</evidence>
<dbReference type="Gene3D" id="3.40.50.1820">
    <property type="entry name" value="alpha/beta hydrolase"/>
    <property type="match status" value="1"/>
</dbReference>
<dbReference type="EMBL" id="CADCVI010000009">
    <property type="protein sequence ID" value="CAA9456105.1"/>
    <property type="molecule type" value="Genomic_DNA"/>
</dbReference>
<evidence type="ECO:0000313" key="3">
    <source>
        <dbReference type="EMBL" id="CAA9456105.1"/>
    </source>
</evidence>
<dbReference type="PANTHER" id="PTHR36837">
    <property type="entry name" value="POLY(3-HYDROXYALKANOATE) POLYMERASE SUBUNIT PHAC"/>
    <property type="match status" value="1"/>
</dbReference>
<accession>A0A6J4QV34</accession>
<reference evidence="3" key="1">
    <citation type="submission" date="2020-02" db="EMBL/GenBank/DDBJ databases">
        <authorList>
            <person name="Meier V. D."/>
        </authorList>
    </citation>
    <scope>NUCLEOTIDE SEQUENCE</scope>
    <source>
        <strain evidence="3">AVDCRST_MAG25</strain>
    </source>
</reference>